<keyword evidence="3" id="KW-1185">Reference proteome</keyword>
<dbReference type="Proteomes" id="UP000693970">
    <property type="component" value="Unassembled WGS sequence"/>
</dbReference>
<dbReference type="EMBL" id="JAGRRH010000003">
    <property type="protein sequence ID" value="KAG7372129.1"/>
    <property type="molecule type" value="Genomic_DNA"/>
</dbReference>
<feature type="transmembrane region" description="Helical" evidence="1">
    <location>
        <begin position="171"/>
        <end position="193"/>
    </location>
</feature>
<name>A0A9K3M1Q0_9STRA</name>
<comment type="caution">
    <text evidence="2">The sequence shown here is derived from an EMBL/GenBank/DDBJ whole genome shotgun (WGS) entry which is preliminary data.</text>
</comment>
<gene>
    <name evidence="2" type="ORF">IV203_018272</name>
</gene>
<evidence type="ECO:0000313" key="2">
    <source>
        <dbReference type="EMBL" id="KAG7372129.1"/>
    </source>
</evidence>
<protein>
    <submittedName>
        <fullName evidence="2">Uncharacterized protein</fullName>
    </submittedName>
</protein>
<evidence type="ECO:0000313" key="3">
    <source>
        <dbReference type="Proteomes" id="UP000693970"/>
    </source>
</evidence>
<feature type="transmembrane region" description="Helical" evidence="1">
    <location>
        <begin position="205"/>
        <end position="224"/>
    </location>
</feature>
<reference evidence="2" key="1">
    <citation type="journal article" date="2021" name="Sci. Rep.">
        <title>Diploid genomic architecture of Nitzschia inconspicua, an elite biomass production diatom.</title>
        <authorList>
            <person name="Oliver A."/>
            <person name="Podell S."/>
            <person name="Pinowska A."/>
            <person name="Traller J.C."/>
            <person name="Smith S.R."/>
            <person name="McClure R."/>
            <person name="Beliaev A."/>
            <person name="Bohutskyi P."/>
            <person name="Hill E.A."/>
            <person name="Rabines A."/>
            <person name="Zheng H."/>
            <person name="Allen L.Z."/>
            <person name="Kuo A."/>
            <person name="Grigoriev I.V."/>
            <person name="Allen A.E."/>
            <person name="Hazlebeck D."/>
            <person name="Allen E.E."/>
        </authorList>
    </citation>
    <scope>NUCLEOTIDE SEQUENCE</scope>
    <source>
        <strain evidence="2">Hildebrandi</strain>
    </source>
</reference>
<dbReference type="OrthoDB" id="48338at2759"/>
<keyword evidence="1" id="KW-0812">Transmembrane</keyword>
<keyword evidence="1" id="KW-1133">Transmembrane helix</keyword>
<sequence>MKLIRTTISVVVISAFSKGHSQVSAWSPSVALTSTSSSLWKKEPSKTTRKNSIPETESTTSIVQSIVIKESTPTTETISNATIVSSKVPTKSFTVSHAIMTRCKQIVSSSQLYSAAAVFGGTVLTYHLNNDRNLGPIVASSLVGILSALSLPLPLALASFCGSFAGMAQIAIIPSMVNSIILGIVCAVMMALFDKQKWLIGVGGRLGFIAQCACTLQFLVSSYWKPVASGATIVGSFGDPLSVIRRLPLVCVSTLGGALFMSFWKEAMTELVKMSKDNKSKSQFYQRLSNSVAASSVTGLLAGSLLPATLAGPVFCGSFIAMSAPAKLETYGSLIGASIMGGLCQQAMSGVLQGGWGGRLGTASLLGVLSYRFMMSLSKKAKQPARKSA</sequence>
<keyword evidence="1" id="KW-0472">Membrane</keyword>
<accession>A0A9K3M1Q0</accession>
<organism evidence="2 3">
    <name type="scientific">Nitzschia inconspicua</name>
    <dbReference type="NCBI Taxonomy" id="303405"/>
    <lineage>
        <taxon>Eukaryota</taxon>
        <taxon>Sar</taxon>
        <taxon>Stramenopiles</taxon>
        <taxon>Ochrophyta</taxon>
        <taxon>Bacillariophyta</taxon>
        <taxon>Bacillariophyceae</taxon>
        <taxon>Bacillariophycidae</taxon>
        <taxon>Bacillariales</taxon>
        <taxon>Bacillariaceae</taxon>
        <taxon>Nitzschia</taxon>
    </lineage>
</organism>
<feature type="transmembrane region" description="Helical" evidence="1">
    <location>
        <begin position="141"/>
        <end position="165"/>
    </location>
</feature>
<feature type="transmembrane region" description="Helical" evidence="1">
    <location>
        <begin position="244"/>
        <end position="264"/>
    </location>
</feature>
<proteinExistence type="predicted"/>
<dbReference type="AlphaFoldDB" id="A0A9K3M1Q0"/>
<evidence type="ECO:0000256" key="1">
    <source>
        <dbReference type="SAM" id="Phobius"/>
    </source>
</evidence>
<feature type="transmembrane region" description="Helical" evidence="1">
    <location>
        <begin position="356"/>
        <end position="374"/>
    </location>
</feature>
<reference evidence="2" key="2">
    <citation type="submission" date="2021-04" db="EMBL/GenBank/DDBJ databases">
        <authorList>
            <person name="Podell S."/>
        </authorList>
    </citation>
    <scope>NUCLEOTIDE SEQUENCE</scope>
    <source>
        <strain evidence="2">Hildebrandi</strain>
    </source>
</reference>